<reference evidence="1 2" key="1">
    <citation type="submission" date="2021-06" db="EMBL/GenBank/DDBJ databases">
        <authorList>
            <person name="Palmer J.M."/>
        </authorList>
    </citation>
    <scope>NUCLEOTIDE SEQUENCE [LARGE SCALE GENOMIC DNA]</scope>
    <source>
        <strain evidence="1 2">CL_MEX2019</strain>
        <tissue evidence="1">Muscle</tissue>
    </source>
</reference>
<gene>
    <name evidence="1" type="ORF">CHARACLAT_010151</name>
</gene>
<name>A0ABU7CZF6_9TELE</name>
<dbReference type="Proteomes" id="UP001352852">
    <property type="component" value="Unassembled WGS sequence"/>
</dbReference>
<dbReference type="EMBL" id="JAHUTJ010008835">
    <property type="protein sequence ID" value="MED6267240.1"/>
    <property type="molecule type" value="Genomic_DNA"/>
</dbReference>
<accession>A0ABU7CZF6</accession>
<keyword evidence="2" id="KW-1185">Reference proteome</keyword>
<protein>
    <submittedName>
        <fullName evidence="1">Uncharacterized protein</fullName>
    </submittedName>
</protein>
<comment type="caution">
    <text evidence="1">The sequence shown here is derived from an EMBL/GenBank/DDBJ whole genome shotgun (WGS) entry which is preliminary data.</text>
</comment>
<sequence>MNPTEMSTGQAEREEENRVCAEEGKRRKWECGGVHLVIGLVEKPTGEFQRVGITATGFPTLIGWFNRNKLG</sequence>
<proteinExistence type="predicted"/>
<evidence type="ECO:0000313" key="1">
    <source>
        <dbReference type="EMBL" id="MED6267240.1"/>
    </source>
</evidence>
<evidence type="ECO:0000313" key="2">
    <source>
        <dbReference type="Proteomes" id="UP001352852"/>
    </source>
</evidence>
<organism evidence="1 2">
    <name type="scientific">Characodon lateralis</name>
    <dbReference type="NCBI Taxonomy" id="208331"/>
    <lineage>
        <taxon>Eukaryota</taxon>
        <taxon>Metazoa</taxon>
        <taxon>Chordata</taxon>
        <taxon>Craniata</taxon>
        <taxon>Vertebrata</taxon>
        <taxon>Euteleostomi</taxon>
        <taxon>Actinopterygii</taxon>
        <taxon>Neopterygii</taxon>
        <taxon>Teleostei</taxon>
        <taxon>Neoteleostei</taxon>
        <taxon>Acanthomorphata</taxon>
        <taxon>Ovalentaria</taxon>
        <taxon>Atherinomorphae</taxon>
        <taxon>Cyprinodontiformes</taxon>
        <taxon>Goodeidae</taxon>
        <taxon>Characodon</taxon>
    </lineage>
</organism>